<dbReference type="HAMAP" id="MF_00766">
    <property type="entry name" value="PGT_MtgA"/>
    <property type="match status" value="1"/>
</dbReference>
<keyword evidence="7 11" id="KW-0573">Peptidoglycan synthesis</keyword>
<dbReference type="NCBIfam" id="TIGR02070">
    <property type="entry name" value="mono_pep_trsgly"/>
    <property type="match status" value="1"/>
</dbReference>
<dbReference type="PANTHER" id="PTHR30400">
    <property type="entry name" value="MONOFUNCTIONAL BIOSYNTHETIC PEPTIDOGLYCAN TRANSGLYCOSYLASE"/>
    <property type="match status" value="1"/>
</dbReference>
<evidence type="ECO:0000256" key="6">
    <source>
        <dbReference type="ARBA" id="ARBA00022960"/>
    </source>
</evidence>
<comment type="function">
    <text evidence="11">Peptidoglycan polymerase that catalyzes glycan chain elongation from lipid-linked precursors.</text>
</comment>
<dbReference type="RefSeq" id="WP_376835924.1">
    <property type="nucleotide sequence ID" value="NZ_JBHLSW010000005.1"/>
</dbReference>
<evidence type="ECO:0000259" key="13">
    <source>
        <dbReference type="Pfam" id="PF00912"/>
    </source>
</evidence>
<evidence type="ECO:0000313" key="15">
    <source>
        <dbReference type="Proteomes" id="UP001589906"/>
    </source>
</evidence>
<dbReference type="InterPro" id="IPR001264">
    <property type="entry name" value="Glyco_trans_51"/>
</dbReference>
<dbReference type="Gene3D" id="1.10.3810.10">
    <property type="entry name" value="Biosynthetic peptidoglycan transglycosylase-like"/>
    <property type="match status" value="1"/>
</dbReference>
<dbReference type="PANTHER" id="PTHR30400:SF0">
    <property type="entry name" value="BIOSYNTHETIC PEPTIDOGLYCAN TRANSGLYCOSYLASE"/>
    <property type="match status" value="1"/>
</dbReference>
<evidence type="ECO:0000256" key="5">
    <source>
        <dbReference type="ARBA" id="ARBA00022692"/>
    </source>
</evidence>
<gene>
    <name evidence="11 14" type="primary">mtgA</name>
    <name evidence="14" type="ORF">ACFFGE_08720</name>
</gene>
<keyword evidence="9 11" id="KW-0472">Membrane</keyword>
<keyword evidence="8 11" id="KW-1133">Transmembrane helix</keyword>
<keyword evidence="2 11" id="KW-0997">Cell inner membrane</keyword>
<evidence type="ECO:0000256" key="2">
    <source>
        <dbReference type="ARBA" id="ARBA00022519"/>
    </source>
</evidence>
<keyword evidence="6 11" id="KW-0133">Cell shape</keyword>
<keyword evidence="1 11" id="KW-1003">Cell membrane</keyword>
<evidence type="ECO:0000256" key="8">
    <source>
        <dbReference type="ARBA" id="ARBA00022989"/>
    </source>
</evidence>
<dbReference type="SUPFAM" id="SSF53955">
    <property type="entry name" value="Lysozyme-like"/>
    <property type="match status" value="1"/>
</dbReference>
<feature type="domain" description="Glycosyl transferase family 51" evidence="13">
    <location>
        <begin position="68"/>
        <end position="229"/>
    </location>
</feature>
<comment type="subcellular location">
    <subcellularLocation>
        <location evidence="11">Cell inner membrane</location>
        <topology evidence="11">Single-pass membrane protein</topology>
    </subcellularLocation>
</comment>
<protein>
    <recommendedName>
        <fullName evidence="11">Biosynthetic peptidoglycan transglycosylase</fullName>
        <ecNumber evidence="11">2.4.99.28</ecNumber>
    </recommendedName>
    <alternativeName>
        <fullName evidence="11">Glycan polymerase</fullName>
    </alternativeName>
    <alternativeName>
        <fullName evidence="11">Peptidoglycan glycosyltransferase MtgA</fullName>
        <shortName evidence="11">PGT</shortName>
    </alternativeName>
</protein>
<evidence type="ECO:0000256" key="1">
    <source>
        <dbReference type="ARBA" id="ARBA00022475"/>
    </source>
</evidence>
<dbReference type="EMBL" id="JBHLSW010000005">
    <property type="protein sequence ID" value="MFC0633959.1"/>
    <property type="molecule type" value="Genomic_DNA"/>
</dbReference>
<evidence type="ECO:0000256" key="11">
    <source>
        <dbReference type="HAMAP-Rule" id="MF_00766"/>
    </source>
</evidence>
<dbReference type="InterPro" id="IPR011812">
    <property type="entry name" value="Pep_trsgly"/>
</dbReference>
<name>A0ABV6R2V3_9CAUL</name>
<dbReference type="Pfam" id="PF00912">
    <property type="entry name" value="Transgly"/>
    <property type="match status" value="1"/>
</dbReference>
<keyword evidence="10 11" id="KW-0961">Cell wall biogenesis/degradation</keyword>
<evidence type="ECO:0000256" key="7">
    <source>
        <dbReference type="ARBA" id="ARBA00022984"/>
    </source>
</evidence>
<comment type="pathway">
    <text evidence="11">Cell wall biogenesis; peptidoglycan biosynthesis.</text>
</comment>
<dbReference type="EC" id="2.4.99.28" evidence="11"/>
<sequence>MTAPEAPDVRPEPRPETPPPARRRPGLRRWLSIALAAAVFLPLGGVVVHRFVPPLTTVLMVEQTFKGRPQDYRWRSLDRISPRLVRAAIAAEDANFCRHEGFDFEAIREALDANADGRRMRGGSTISQQTAKNLFLWPGRDWVRKGLEAGYTVLIEAFWPKRRIMEVYLNVAEFAPGVYGAEAAARHWFGKSADELTAREAARLAAVLPSPRRYDAARPGPYVRRRAGRIQAAANTVARDGLDACVLR</sequence>
<evidence type="ECO:0000256" key="4">
    <source>
        <dbReference type="ARBA" id="ARBA00022679"/>
    </source>
</evidence>
<keyword evidence="15" id="KW-1185">Reference proteome</keyword>
<dbReference type="InterPro" id="IPR036950">
    <property type="entry name" value="PBP_transglycosylase"/>
</dbReference>
<feature type="transmembrane region" description="Helical" evidence="11">
    <location>
        <begin position="30"/>
        <end position="52"/>
    </location>
</feature>
<keyword evidence="3 11" id="KW-0328">Glycosyltransferase</keyword>
<evidence type="ECO:0000256" key="10">
    <source>
        <dbReference type="ARBA" id="ARBA00023316"/>
    </source>
</evidence>
<organism evidence="14 15">
    <name type="scientific">Brevundimonas balnearis</name>
    <dbReference type="NCBI Taxonomy" id="1572858"/>
    <lineage>
        <taxon>Bacteria</taxon>
        <taxon>Pseudomonadati</taxon>
        <taxon>Pseudomonadota</taxon>
        <taxon>Alphaproteobacteria</taxon>
        <taxon>Caulobacterales</taxon>
        <taxon>Caulobacteraceae</taxon>
        <taxon>Brevundimonas</taxon>
    </lineage>
</organism>
<accession>A0ABV6R2V3</accession>
<evidence type="ECO:0000313" key="14">
    <source>
        <dbReference type="EMBL" id="MFC0633959.1"/>
    </source>
</evidence>
<evidence type="ECO:0000256" key="12">
    <source>
        <dbReference type="SAM" id="MobiDB-lite"/>
    </source>
</evidence>
<evidence type="ECO:0000256" key="3">
    <source>
        <dbReference type="ARBA" id="ARBA00022676"/>
    </source>
</evidence>
<keyword evidence="4 11" id="KW-0808">Transferase</keyword>
<comment type="catalytic activity">
    <reaction evidence="11">
        <text>[GlcNAc-(1-&gt;4)-Mur2Ac(oyl-L-Ala-gamma-D-Glu-L-Lys-D-Ala-D-Ala)](n)-di-trans,octa-cis-undecaprenyl diphosphate + beta-D-GlcNAc-(1-&gt;4)-Mur2Ac(oyl-L-Ala-gamma-D-Glu-L-Lys-D-Ala-D-Ala)-di-trans,octa-cis-undecaprenyl diphosphate = [GlcNAc-(1-&gt;4)-Mur2Ac(oyl-L-Ala-gamma-D-Glu-L-Lys-D-Ala-D-Ala)](n+1)-di-trans,octa-cis-undecaprenyl diphosphate + di-trans,octa-cis-undecaprenyl diphosphate + H(+)</text>
        <dbReference type="Rhea" id="RHEA:23708"/>
        <dbReference type="Rhea" id="RHEA-COMP:9602"/>
        <dbReference type="Rhea" id="RHEA-COMP:9603"/>
        <dbReference type="ChEBI" id="CHEBI:15378"/>
        <dbReference type="ChEBI" id="CHEBI:58405"/>
        <dbReference type="ChEBI" id="CHEBI:60033"/>
        <dbReference type="ChEBI" id="CHEBI:78435"/>
        <dbReference type="EC" id="2.4.99.28"/>
    </reaction>
</comment>
<reference evidence="14 15" key="1">
    <citation type="submission" date="2024-09" db="EMBL/GenBank/DDBJ databases">
        <authorList>
            <person name="Sun Q."/>
            <person name="Mori K."/>
        </authorList>
    </citation>
    <scope>NUCLEOTIDE SEQUENCE [LARGE SCALE GENOMIC DNA]</scope>
    <source>
        <strain evidence="14 15">NCAIM B.02621</strain>
    </source>
</reference>
<dbReference type="InterPro" id="IPR023346">
    <property type="entry name" value="Lysozyme-like_dom_sf"/>
</dbReference>
<evidence type="ECO:0000256" key="9">
    <source>
        <dbReference type="ARBA" id="ARBA00023136"/>
    </source>
</evidence>
<dbReference type="Proteomes" id="UP001589906">
    <property type="component" value="Unassembled WGS sequence"/>
</dbReference>
<proteinExistence type="inferred from homology"/>
<comment type="similarity">
    <text evidence="11">Belongs to the glycosyltransferase 51 family.</text>
</comment>
<feature type="region of interest" description="Disordered" evidence="12">
    <location>
        <begin position="1"/>
        <end position="24"/>
    </location>
</feature>
<comment type="caution">
    <text evidence="14">The sequence shown here is derived from an EMBL/GenBank/DDBJ whole genome shotgun (WGS) entry which is preliminary data.</text>
</comment>
<keyword evidence="5 11" id="KW-0812">Transmembrane</keyword>